<dbReference type="AlphaFoldDB" id="A0AAD5PD67"/>
<evidence type="ECO:0000313" key="1">
    <source>
        <dbReference type="EMBL" id="KAI9255675.1"/>
    </source>
</evidence>
<comment type="caution">
    <text evidence="1">The sequence shown here is derived from an EMBL/GenBank/DDBJ whole genome shotgun (WGS) entry which is preliminary data.</text>
</comment>
<dbReference type="InterPro" id="IPR035213">
    <property type="entry name" value="DUF5321"/>
</dbReference>
<reference evidence="1" key="1">
    <citation type="journal article" date="2022" name="IScience">
        <title>Evolution of zygomycete secretomes and the origins of terrestrial fungal ecologies.</title>
        <authorList>
            <person name="Chang Y."/>
            <person name="Wang Y."/>
            <person name="Mondo S."/>
            <person name="Ahrendt S."/>
            <person name="Andreopoulos W."/>
            <person name="Barry K."/>
            <person name="Beard J."/>
            <person name="Benny G.L."/>
            <person name="Blankenship S."/>
            <person name="Bonito G."/>
            <person name="Cuomo C."/>
            <person name="Desiro A."/>
            <person name="Gervers K.A."/>
            <person name="Hundley H."/>
            <person name="Kuo A."/>
            <person name="LaButti K."/>
            <person name="Lang B.F."/>
            <person name="Lipzen A."/>
            <person name="O'Donnell K."/>
            <person name="Pangilinan J."/>
            <person name="Reynolds N."/>
            <person name="Sandor L."/>
            <person name="Smith M.E."/>
            <person name="Tsang A."/>
            <person name="Grigoriev I.V."/>
            <person name="Stajich J.E."/>
            <person name="Spatafora J.W."/>
        </authorList>
    </citation>
    <scope>NUCLEOTIDE SEQUENCE</scope>
    <source>
        <strain evidence="1">RSA 2281</strain>
    </source>
</reference>
<name>A0AAD5PD67_9FUNG</name>
<evidence type="ECO:0000313" key="2">
    <source>
        <dbReference type="Proteomes" id="UP001209540"/>
    </source>
</evidence>
<organism evidence="1 2">
    <name type="scientific">Phascolomyces articulosus</name>
    <dbReference type="NCBI Taxonomy" id="60185"/>
    <lineage>
        <taxon>Eukaryota</taxon>
        <taxon>Fungi</taxon>
        <taxon>Fungi incertae sedis</taxon>
        <taxon>Mucoromycota</taxon>
        <taxon>Mucoromycotina</taxon>
        <taxon>Mucoromycetes</taxon>
        <taxon>Mucorales</taxon>
        <taxon>Lichtheimiaceae</taxon>
        <taxon>Phascolomyces</taxon>
    </lineage>
</organism>
<dbReference type="EMBL" id="JAIXMP010000022">
    <property type="protein sequence ID" value="KAI9255675.1"/>
    <property type="molecule type" value="Genomic_DNA"/>
</dbReference>
<proteinExistence type="predicted"/>
<accession>A0AAD5PD67</accession>
<feature type="non-terminal residue" evidence="1">
    <location>
        <position position="60"/>
    </location>
</feature>
<dbReference type="Proteomes" id="UP001209540">
    <property type="component" value="Unassembled WGS sequence"/>
</dbReference>
<protein>
    <submittedName>
        <fullName evidence="1">Uncharacterized protein</fullName>
    </submittedName>
</protein>
<keyword evidence="2" id="KW-1185">Reference proteome</keyword>
<sequence length="60" mass="7500">MWVVFGSEALQLIWMKMERKEYEEKTEHKIRLLEEIIERIEKGQEFNDDFRQEIRMVLLN</sequence>
<reference evidence="1" key="2">
    <citation type="submission" date="2023-02" db="EMBL/GenBank/DDBJ databases">
        <authorList>
            <consortium name="DOE Joint Genome Institute"/>
            <person name="Mondo S.J."/>
            <person name="Chang Y."/>
            <person name="Wang Y."/>
            <person name="Ahrendt S."/>
            <person name="Andreopoulos W."/>
            <person name="Barry K."/>
            <person name="Beard J."/>
            <person name="Benny G.L."/>
            <person name="Blankenship S."/>
            <person name="Bonito G."/>
            <person name="Cuomo C."/>
            <person name="Desiro A."/>
            <person name="Gervers K.A."/>
            <person name="Hundley H."/>
            <person name="Kuo A."/>
            <person name="LaButti K."/>
            <person name="Lang B.F."/>
            <person name="Lipzen A."/>
            <person name="O'Donnell K."/>
            <person name="Pangilinan J."/>
            <person name="Reynolds N."/>
            <person name="Sandor L."/>
            <person name="Smith M.W."/>
            <person name="Tsang A."/>
            <person name="Grigoriev I.V."/>
            <person name="Stajich J.E."/>
            <person name="Spatafora J.W."/>
        </authorList>
    </citation>
    <scope>NUCLEOTIDE SEQUENCE</scope>
    <source>
        <strain evidence="1">RSA 2281</strain>
    </source>
</reference>
<gene>
    <name evidence="1" type="ORF">BDA99DRAFT_419717</name>
</gene>
<dbReference type="Pfam" id="PF17254">
    <property type="entry name" value="DUF5321"/>
    <property type="match status" value="1"/>
</dbReference>